<evidence type="ECO:0000256" key="6">
    <source>
        <dbReference type="ARBA" id="ARBA00023136"/>
    </source>
</evidence>
<dbReference type="InterPro" id="IPR011701">
    <property type="entry name" value="MFS"/>
</dbReference>
<evidence type="ECO:0000256" key="7">
    <source>
        <dbReference type="ARBA" id="ARBA00038459"/>
    </source>
</evidence>
<keyword evidence="11" id="KW-1185">Reference proteome</keyword>
<evidence type="ECO:0000313" key="10">
    <source>
        <dbReference type="EMBL" id="OJJ97612.1"/>
    </source>
</evidence>
<dbReference type="OMA" id="PICTFMS"/>
<dbReference type="Pfam" id="PF07690">
    <property type="entry name" value="MFS_1"/>
    <property type="match status" value="1"/>
</dbReference>
<dbReference type="PROSITE" id="PS00216">
    <property type="entry name" value="SUGAR_TRANSPORT_1"/>
    <property type="match status" value="1"/>
</dbReference>
<keyword evidence="3" id="KW-1003">Cell membrane</keyword>
<dbReference type="GO" id="GO:0005886">
    <property type="term" value="C:plasma membrane"/>
    <property type="evidence" value="ECO:0007669"/>
    <property type="project" value="UniProtKB-SubCell"/>
</dbReference>
<dbReference type="EMBL" id="KV878982">
    <property type="protein sequence ID" value="OJJ97612.1"/>
    <property type="molecule type" value="Genomic_DNA"/>
</dbReference>
<feature type="transmembrane region" description="Helical" evidence="8">
    <location>
        <begin position="362"/>
        <end position="381"/>
    </location>
</feature>
<dbReference type="STRING" id="690307.A0A1L9WN58"/>
<organism evidence="10 11">
    <name type="scientific">Aspergillus aculeatus (strain ATCC 16872 / CBS 172.66 / WB 5094)</name>
    <dbReference type="NCBI Taxonomy" id="690307"/>
    <lineage>
        <taxon>Eukaryota</taxon>
        <taxon>Fungi</taxon>
        <taxon>Dikarya</taxon>
        <taxon>Ascomycota</taxon>
        <taxon>Pezizomycotina</taxon>
        <taxon>Eurotiomycetes</taxon>
        <taxon>Eurotiomycetidae</taxon>
        <taxon>Eurotiales</taxon>
        <taxon>Aspergillaceae</taxon>
        <taxon>Aspergillus</taxon>
        <taxon>Aspergillus subgen. Circumdati</taxon>
    </lineage>
</organism>
<dbReference type="InterPro" id="IPR036259">
    <property type="entry name" value="MFS_trans_sf"/>
</dbReference>
<dbReference type="PROSITE" id="PS50850">
    <property type="entry name" value="MFS"/>
    <property type="match status" value="1"/>
</dbReference>
<dbReference type="PANTHER" id="PTHR23502:SF186">
    <property type="entry name" value="MAJOR FACILITATOR SUPERFAMILY (MFS) PROFILE DOMAIN-CONTAINING PROTEIN"/>
    <property type="match status" value="1"/>
</dbReference>
<dbReference type="Proteomes" id="UP000184546">
    <property type="component" value="Unassembled WGS sequence"/>
</dbReference>
<reference evidence="11" key="1">
    <citation type="journal article" date="2017" name="Genome Biol.">
        <title>Comparative genomics reveals high biological diversity and specific adaptations in the industrially and medically important fungal genus Aspergillus.</title>
        <authorList>
            <person name="de Vries R.P."/>
            <person name="Riley R."/>
            <person name="Wiebenga A."/>
            <person name="Aguilar-Osorio G."/>
            <person name="Amillis S."/>
            <person name="Uchima C.A."/>
            <person name="Anderluh G."/>
            <person name="Asadollahi M."/>
            <person name="Askin M."/>
            <person name="Barry K."/>
            <person name="Battaglia E."/>
            <person name="Bayram O."/>
            <person name="Benocci T."/>
            <person name="Braus-Stromeyer S.A."/>
            <person name="Caldana C."/>
            <person name="Canovas D."/>
            <person name="Cerqueira G.C."/>
            <person name="Chen F."/>
            <person name="Chen W."/>
            <person name="Choi C."/>
            <person name="Clum A."/>
            <person name="Dos Santos R.A."/>
            <person name="Damasio A.R."/>
            <person name="Diallinas G."/>
            <person name="Emri T."/>
            <person name="Fekete E."/>
            <person name="Flipphi M."/>
            <person name="Freyberg S."/>
            <person name="Gallo A."/>
            <person name="Gournas C."/>
            <person name="Habgood R."/>
            <person name="Hainaut M."/>
            <person name="Harispe M.L."/>
            <person name="Henrissat B."/>
            <person name="Hilden K.S."/>
            <person name="Hope R."/>
            <person name="Hossain A."/>
            <person name="Karabika E."/>
            <person name="Karaffa L."/>
            <person name="Karanyi Z."/>
            <person name="Krasevec N."/>
            <person name="Kuo A."/>
            <person name="Kusch H."/>
            <person name="LaButti K."/>
            <person name="Lagendijk E.L."/>
            <person name="Lapidus A."/>
            <person name="Levasseur A."/>
            <person name="Lindquist E."/>
            <person name="Lipzen A."/>
            <person name="Logrieco A.F."/>
            <person name="MacCabe A."/>
            <person name="Maekelae M.R."/>
            <person name="Malavazi I."/>
            <person name="Melin P."/>
            <person name="Meyer V."/>
            <person name="Mielnichuk N."/>
            <person name="Miskei M."/>
            <person name="Molnar A.P."/>
            <person name="Mule G."/>
            <person name="Ngan C.Y."/>
            <person name="Orejas M."/>
            <person name="Orosz E."/>
            <person name="Ouedraogo J.P."/>
            <person name="Overkamp K.M."/>
            <person name="Park H.-S."/>
            <person name="Perrone G."/>
            <person name="Piumi F."/>
            <person name="Punt P.J."/>
            <person name="Ram A.F."/>
            <person name="Ramon A."/>
            <person name="Rauscher S."/>
            <person name="Record E."/>
            <person name="Riano-Pachon D.M."/>
            <person name="Robert V."/>
            <person name="Roehrig J."/>
            <person name="Ruller R."/>
            <person name="Salamov A."/>
            <person name="Salih N.S."/>
            <person name="Samson R.A."/>
            <person name="Sandor E."/>
            <person name="Sanguinetti M."/>
            <person name="Schuetze T."/>
            <person name="Sepcic K."/>
            <person name="Shelest E."/>
            <person name="Sherlock G."/>
            <person name="Sophianopoulou V."/>
            <person name="Squina F.M."/>
            <person name="Sun H."/>
            <person name="Susca A."/>
            <person name="Todd R.B."/>
            <person name="Tsang A."/>
            <person name="Unkles S.E."/>
            <person name="van de Wiele N."/>
            <person name="van Rossen-Uffink D."/>
            <person name="Oliveira J.V."/>
            <person name="Vesth T.C."/>
            <person name="Visser J."/>
            <person name="Yu J.-H."/>
            <person name="Zhou M."/>
            <person name="Andersen M.R."/>
            <person name="Archer D.B."/>
            <person name="Baker S.E."/>
            <person name="Benoit I."/>
            <person name="Brakhage A.A."/>
            <person name="Braus G.H."/>
            <person name="Fischer R."/>
            <person name="Frisvad J.C."/>
            <person name="Goldman G.H."/>
            <person name="Houbraken J."/>
            <person name="Oakley B."/>
            <person name="Pocsi I."/>
            <person name="Scazzocchio C."/>
            <person name="Seiboth B."/>
            <person name="vanKuyk P.A."/>
            <person name="Wortman J."/>
            <person name="Dyer P.S."/>
            <person name="Grigoriev I.V."/>
        </authorList>
    </citation>
    <scope>NUCLEOTIDE SEQUENCE [LARGE SCALE GENOMIC DNA]</scope>
    <source>
        <strain evidence="11">ATCC 16872 / CBS 172.66 / WB 5094</strain>
    </source>
</reference>
<feature type="domain" description="Major facilitator superfamily (MFS) profile" evidence="9">
    <location>
        <begin position="38"/>
        <end position="476"/>
    </location>
</feature>
<comment type="subcellular location">
    <subcellularLocation>
        <location evidence="1">Cell membrane</location>
        <topology evidence="1">Multi-pass membrane protein</topology>
    </subcellularLocation>
</comment>
<dbReference type="CDD" id="cd17323">
    <property type="entry name" value="MFS_Tpo1_MDR_like"/>
    <property type="match status" value="1"/>
</dbReference>
<feature type="transmembrane region" description="Helical" evidence="8">
    <location>
        <begin position="194"/>
        <end position="213"/>
    </location>
</feature>
<feature type="transmembrane region" description="Helical" evidence="8">
    <location>
        <begin position="36"/>
        <end position="60"/>
    </location>
</feature>
<feature type="transmembrane region" description="Helical" evidence="8">
    <location>
        <begin position="387"/>
        <end position="412"/>
    </location>
</feature>
<dbReference type="GO" id="GO:0140115">
    <property type="term" value="P:export across plasma membrane"/>
    <property type="evidence" value="ECO:0007669"/>
    <property type="project" value="UniProtKB-ARBA"/>
</dbReference>
<keyword evidence="5 8" id="KW-1133">Transmembrane helix</keyword>
<feature type="transmembrane region" description="Helical" evidence="8">
    <location>
        <begin position="262"/>
        <end position="288"/>
    </location>
</feature>
<dbReference type="AlphaFoldDB" id="A0A1L9WN58"/>
<dbReference type="InterPro" id="IPR005829">
    <property type="entry name" value="Sugar_transporter_CS"/>
</dbReference>
<evidence type="ECO:0000256" key="4">
    <source>
        <dbReference type="ARBA" id="ARBA00022692"/>
    </source>
</evidence>
<protein>
    <recommendedName>
        <fullName evidence="9">Major facilitator superfamily (MFS) profile domain-containing protein</fullName>
    </recommendedName>
</protein>
<name>A0A1L9WN58_ASPA1</name>
<keyword evidence="4 8" id="KW-0812">Transmembrane</keyword>
<evidence type="ECO:0000256" key="3">
    <source>
        <dbReference type="ARBA" id="ARBA00022475"/>
    </source>
</evidence>
<sequence length="486" mass="52601">MPPLSLKQISVQKDGEGNDGRFDPADPRTWPSKWKWINILLISMQGTLSPIASTILVMGTTQLMSDFSLTNTYVAALPIGLYVLGLGIGPLFVAPCSEVYGRRVAYVVSFCIFTVLNVGCALSPNIGALIVLRLLSGMAGSAGPSLGGSSVGDMFRPEERGKAQAVYSLGPTFGPVLGGVMGGFIVHGTGGWRWLLWVMAIASGVTSVAAIFLQRETYRPFLLRQKQGLEGAVTHPRAHIELLKVLRVALTRPVRLLFTSPICTFMSLYLSLIYGILYLHLITIPLLYGPVPIPPLFSYRWTGGTTGLAFLGAGIGSLFGTAVCARFLNRSYARAARHHAGKFGQPEVAIAPIRMPEFRLPFLQAGMVIVPAGLIIFGWSAEKQTHWVVPLVGACVLGMGMLMGYVAIHAYLVDAFEQYAASALAAAVITRCVLTCVLTVVGSELYRRLGYAWGSMLLAFICIAMIPIPFFLERYGPQLRARTIRL</sequence>
<gene>
    <name evidence="10" type="ORF">ASPACDRAFT_1890201</name>
</gene>
<evidence type="ECO:0000256" key="8">
    <source>
        <dbReference type="SAM" id="Phobius"/>
    </source>
</evidence>
<evidence type="ECO:0000313" key="11">
    <source>
        <dbReference type="Proteomes" id="UP000184546"/>
    </source>
</evidence>
<feature type="transmembrane region" description="Helical" evidence="8">
    <location>
        <begin position="105"/>
        <end position="132"/>
    </location>
</feature>
<feature type="transmembrane region" description="Helical" evidence="8">
    <location>
        <begin position="308"/>
        <end position="328"/>
    </location>
</feature>
<dbReference type="SUPFAM" id="SSF103473">
    <property type="entry name" value="MFS general substrate transporter"/>
    <property type="match status" value="1"/>
</dbReference>
<feature type="transmembrane region" description="Helical" evidence="8">
    <location>
        <begin position="453"/>
        <end position="472"/>
    </location>
</feature>
<evidence type="ECO:0000256" key="2">
    <source>
        <dbReference type="ARBA" id="ARBA00022448"/>
    </source>
</evidence>
<proteinExistence type="inferred from homology"/>
<evidence type="ECO:0000259" key="9">
    <source>
        <dbReference type="PROSITE" id="PS50850"/>
    </source>
</evidence>
<dbReference type="GO" id="GO:0042908">
    <property type="term" value="P:xenobiotic transport"/>
    <property type="evidence" value="ECO:0007669"/>
    <property type="project" value="UniProtKB-ARBA"/>
</dbReference>
<dbReference type="Gene3D" id="1.20.1250.20">
    <property type="entry name" value="MFS general substrate transporter like domains"/>
    <property type="match status" value="1"/>
</dbReference>
<dbReference type="GeneID" id="30972379"/>
<dbReference type="OrthoDB" id="6770063at2759"/>
<feature type="transmembrane region" description="Helical" evidence="8">
    <location>
        <begin position="165"/>
        <end position="188"/>
    </location>
</feature>
<dbReference type="VEuPathDB" id="FungiDB:ASPACDRAFT_1890201"/>
<dbReference type="GO" id="GO:0022857">
    <property type="term" value="F:transmembrane transporter activity"/>
    <property type="evidence" value="ECO:0007669"/>
    <property type="project" value="InterPro"/>
</dbReference>
<comment type="similarity">
    <text evidence="7">Belongs to the major facilitator superfamily. DHA1 family. Polyamines/proton antiporter (TC 2.A.1.2.16) subfamily.</text>
</comment>
<evidence type="ECO:0000256" key="1">
    <source>
        <dbReference type="ARBA" id="ARBA00004651"/>
    </source>
</evidence>
<feature type="transmembrane region" description="Helical" evidence="8">
    <location>
        <begin position="419"/>
        <end position="441"/>
    </location>
</feature>
<evidence type="ECO:0000256" key="5">
    <source>
        <dbReference type="ARBA" id="ARBA00022989"/>
    </source>
</evidence>
<keyword evidence="2" id="KW-0813">Transport</keyword>
<feature type="transmembrane region" description="Helical" evidence="8">
    <location>
        <begin position="72"/>
        <end position="93"/>
    </location>
</feature>
<dbReference type="RefSeq" id="XP_020053952.1">
    <property type="nucleotide sequence ID" value="XM_020198565.1"/>
</dbReference>
<accession>A0A1L9WN58</accession>
<dbReference type="InterPro" id="IPR020846">
    <property type="entry name" value="MFS_dom"/>
</dbReference>
<keyword evidence="6 8" id="KW-0472">Membrane</keyword>
<dbReference type="PANTHER" id="PTHR23502">
    <property type="entry name" value="MAJOR FACILITATOR SUPERFAMILY"/>
    <property type="match status" value="1"/>
</dbReference>